<dbReference type="PROSITE" id="PS51184">
    <property type="entry name" value="JMJC"/>
    <property type="match status" value="1"/>
</dbReference>
<evidence type="ECO:0000256" key="5">
    <source>
        <dbReference type="RuleBase" id="RU369087"/>
    </source>
</evidence>
<name>A0A151NBN5_ALLMI</name>
<feature type="transmembrane region" description="Helical" evidence="7">
    <location>
        <begin position="38"/>
        <end position="59"/>
    </location>
</feature>
<feature type="region of interest" description="Disordered" evidence="6">
    <location>
        <begin position="853"/>
        <end position="913"/>
    </location>
</feature>
<reference evidence="10 11" key="1">
    <citation type="journal article" date="2012" name="Genome Biol.">
        <title>Sequencing three crocodilian genomes to illuminate the evolution of archosaurs and amniotes.</title>
        <authorList>
            <person name="St John J.A."/>
            <person name="Braun E.L."/>
            <person name="Isberg S.R."/>
            <person name="Miles L.G."/>
            <person name="Chong A.Y."/>
            <person name="Gongora J."/>
            <person name="Dalzell P."/>
            <person name="Moran C."/>
            <person name="Bed'hom B."/>
            <person name="Abzhanov A."/>
            <person name="Burgess S.C."/>
            <person name="Cooksey A.M."/>
            <person name="Castoe T.A."/>
            <person name="Crawford N.G."/>
            <person name="Densmore L.D."/>
            <person name="Drew J.C."/>
            <person name="Edwards S.V."/>
            <person name="Faircloth B.C."/>
            <person name="Fujita M.K."/>
            <person name="Greenwold M.J."/>
            <person name="Hoffmann F.G."/>
            <person name="Howard J.M."/>
            <person name="Iguchi T."/>
            <person name="Janes D.E."/>
            <person name="Khan S.Y."/>
            <person name="Kohno S."/>
            <person name="de Koning A.J."/>
            <person name="Lance S.L."/>
            <person name="McCarthy F.M."/>
            <person name="McCormack J.E."/>
            <person name="Merchant M.E."/>
            <person name="Peterson D.G."/>
            <person name="Pollock D.D."/>
            <person name="Pourmand N."/>
            <person name="Raney B.J."/>
            <person name="Roessler K.A."/>
            <person name="Sanford J.R."/>
            <person name="Sawyer R.H."/>
            <person name="Schmidt C.J."/>
            <person name="Triplett E.W."/>
            <person name="Tuberville T.D."/>
            <person name="Venegas-Anaya M."/>
            <person name="Howard J.T."/>
            <person name="Jarvis E.D."/>
            <person name="Guillette L.J.Jr."/>
            <person name="Glenn T.C."/>
            <person name="Green R.E."/>
            <person name="Ray D.A."/>
        </authorList>
    </citation>
    <scope>NUCLEOTIDE SEQUENCE [LARGE SCALE GENOMIC DNA]</scope>
    <source>
        <strain evidence="10">KSC_2009_1</strain>
    </source>
</reference>
<evidence type="ECO:0000256" key="2">
    <source>
        <dbReference type="ARBA" id="ARBA00008573"/>
    </source>
</evidence>
<accession>A0A151NBN5</accession>
<feature type="compositionally biased region" description="Polar residues" evidence="6">
    <location>
        <begin position="548"/>
        <end position="558"/>
    </location>
</feature>
<evidence type="ECO:0000256" key="1">
    <source>
        <dbReference type="ARBA" id="ARBA00004123"/>
    </source>
</evidence>
<comment type="catalytic activity">
    <reaction evidence="5">
        <text>N(6),N(6)-dimethyl-L-lysyl(9)-[histone H3] + 2 2-oxoglutarate + 2 O2 = L-lysyl(9)-[histone H3] + 2 formaldehyde + 2 succinate + 2 CO2</text>
        <dbReference type="Rhea" id="RHEA:60188"/>
        <dbReference type="Rhea" id="RHEA-COMP:15541"/>
        <dbReference type="Rhea" id="RHEA-COMP:15546"/>
        <dbReference type="ChEBI" id="CHEBI:15379"/>
        <dbReference type="ChEBI" id="CHEBI:16526"/>
        <dbReference type="ChEBI" id="CHEBI:16810"/>
        <dbReference type="ChEBI" id="CHEBI:16842"/>
        <dbReference type="ChEBI" id="CHEBI:29969"/>
        <dbReference type="ChEBI" id="CHEBI:30031"/>
        <dbReference type="ChEBI" id="CHEBI:61976"/>
        <dbReference type="EC" id="1.14.11.65"/>
    </reaction>
</comment>
<comment type="similarity">
    <text evidence="2">Belongs to the DP1 family.</text>
</comment>
<comment type="domain">
    <text evidence="5">The JmjC domain and the C6-type zinc-finger are required for the demethylation activity.</text>
</comment>
<dbReference type="GO" id="GO:0008168">
    <property type="term" value="F:methyltransferase activity"/>
    <property type="evidence" value="ECO:0007669"/>
    <property type="project" value="UniProtKB-KW"/>
</dbReference>
<feature type="chain" id="PRO_5007585913" description="Lysine-specific demethylase" evidence="8">
    <location>
        <begin position="23"/>
        <end position="1685"/>
    </location>
</feature>
<evidence type="ECO:0000256" key="6">
    <source>
        <dbReference type="SAM" id="MobiDB-lite"/>
    </source>
</evidence>
<dbReference type="GO" id="GO:0070988">
    <property type="term" value="P:demethylation"/>
    <property type="evidence" value="ECO:0007669"/>
    <property type="project" value="UniProtKB-UniRule"/>
</dbReference>
<comment type="cofactor">
    <cofactor evidence="5">
        <name>Fe(2+)</name>
        <dbReference type="ChEBI" id="CHEBI:29033"/>
    </cofactor>
    <text evidence="5">Binds 1 Fe(2+) ion per subunit.</text>
</comment>
<dbReference type="GO" id="GO:0031490">
    <property type="term" value="F:chromatin DNA binding"/>
    <property type="evidence" value="ECO:0007669"/>
    <property type="project" value="TreeGrafter"/>
</dbReference>
<feature type="region of interest" description="Disordered" evidence="6">
    <location>
        <begin position="612"/>
        <end position="660"/>
    </location>
</feature>
<dbReference type="PANTHER" id="PTHR12549:SF4">
    <property type="entry name" value="LYSINE-SPECIFIC DEMETHYLASE HAIRLESS"/>
    <property type="match status" value="1"/>
</dbReference>
<proteinExistence type="inferred from homology"/>
<keyword evidence="5" id="KW-0408">Iron</keyword>
<evidence type="ECO:0000256" key="8">
    <source>
        <dbReference type="SAM" id="SignalP"/>
    </source>
</evidence>
<feature type="compositionally biased region" description="Basic residues" evidence="6">
    <location>
        <begin position="235"/>
        <end position="252"/>
    </location>
</feature>
<organism evidence="10 11">
    <name type="scientific">Alligator mississippiensis</name>
    <name type="common">American alligator</name>
    <dbReference type="NCBI Taxonomy" id="8496"/>
    <lineage>
        <taxon>Eukaryota</taxon>
        <taxon>Metazoa</taxon>
        <taxon>Chordata</taxon>
        <taxon>Craniata</taxon>
        <taxon>Vertebrata</taxon>
        <taxon>Euteleostomi</taxon>
        <taxon>Archelosauria</taxon>
        <taxon>Archosauria</taxon>
        <taxon>Crocodylia</taxon>
        <taxon>Alligatoridae</taxon>
        <taxon>Alligatorinae</taxon>
        <taxon>Alligator</taxon>
    </lineage>
</organism>
<keyword evidence="3 5" id="KW-0479">Metal-binding</keyword>
<dbReference type="GO" id="GO:0006357">
    <property type="term" value="P:regulation of transcription by RNA polymerase II"/>
    <property type="evidence" value="ECO:0007669"/>
    <property type="project" value="TreeGrafter"/>
</dbReference>
<feature type="domain" description="JmjC" evidence="9">
    <location>
        <begin position="1446"/>
        <end position="1653"/>
    </location>
</feature>
<dbReference type="Proteomes" id="UP000050525">
    <property type="component" value="Unassembled WGS sequence"/>
</dbReference>
<feature type="compositionally biased region" description="Basic and acidic residues" evidence="6">
    <location>
        <begin position="1214"/>
        <end position="1223"/>
    </location>
</feature>
<keyword evidence="4 5" id="KW-0539">Nucleus</keyword>
<dbReference type="GO" id="GO:0003712">
    <property type="term" value="F:transcription coregulator activity"/>
    <property type="evidence" value="ECO:0007669"/>
    <property type="project" value="TreeGrafter"/>
</dbReference>
<dbReference type="GO" id="GO:0140683">
    <property type="term" value="F:histone H3K9me/H3K9me2 demethylase activity"/>
    <property type="evidence" value="ECO:0007669"/>
    <property type="project" value="UniProtKB-EC"/>
</dbReference>
<comment type="function">
    <text evidence="5">Histone demethylase that specifically demethylates 'Lys-9' of histone H3, thereby playing a central role in histone code.</text>
</comment>
<keyword evidence="11" id="KW-1185">Reference proteome</keyword>
<feature type="region of interest" description="Disordered" evidence="6">
    <location>
        <begin position="1190"/>
        <end position="1240"/>
    </location>
</feature>
<dbReference type="GO" id="GO:0046872">
    <property type="term" value="F:metal ion binding"/>
    <property type="evidence" value="ECO:0007669"/>
    <property type="project" value="UniProtKB-UniRule"/>
</dbReference>
<gene>
    <name evidence="10" type="primary">HR-1</name>
    <name evidence="10" type="ORF">Y1Q_0002495</name>
</gene>
<evidence type="ECO:0000256" key="4">
    <source>
        <dbReference type="ARBA" id="ARBA00023242"/>
    </source>
</evidence>
<dbReference type="InterPro" id="IPR045109">
    <property type="entry name" value="LSDs-like"/>
</dbReference>
<comment type="domain">
    <text evidence="5">Leu-Xaa-Xaa-Leu-Leu (LXXLL) motifs are known to mediate the association with nuclear receptors.</text>
</comment>
<dbReference type="InterPro" id="IPR003347">
    <property type="entry name" value="JmjC_dom"/>
</dbReference>
<evidence type="ECO:0000259" key="9">
    <source>
        <dbReference type="PROSITE" id="PS51184"/>
    </source>
</evidence>
<dbReference type="Pfam" id="PF02373">
    <property type="entry name" value="JmjC"/>
    <property type="match status" value="1"/>
</dbReference>
<feature type="compositionally biased region" description="Low complexity" evidence="6">
    <location>
        <begin position="686"/>
        <end position="695"/>
    </location>
</feature>
<feature type="compositionally biased region" description="Basic and acidic residues" evidence="6">
    <location>
        <begin position="870"/>
        <end position="885"/>
    </location>
</feature>
<dbReference type="SUPFAM" id="SSF51197">
    <property type="entry name" value="Clavaminate synthase-like"/>
    <property type="match status" value="1"/>
</dbReference>
<feature type="compositionally biased region" description="Polar residues" evidence="6">
    <location>
        <begin position="761"/>
        <end position="773"/>
    </location>
</feature>
<evidence type="ECO:0000313" key="10">
    <source>
        <dbReference type="EMBL" id="KYO34202.1"/>
    </source>
</evidence>
<dbReference type="EMBL" id="AKHW03003565">
    <property type="protein sequence ID" value="KYO34202.1"/>
    <property type="molecule type" value="Genomic_DNA"/>
</dbReference>
<dbReference type="PANTHER" id="PTHR12549">
    <property type="entry name" value="JMJC DOMAIN-CONTAINING HISTONE DEMETHYLATION PROTEIN"/>
    <property type="match status" value="1"/>
</dbReference>
<keyword evidence="7" id="KW-0812">Transmembrane</keyword>
<dbReference type="Pfam" id="PF03134">
    <property type="entry name" value="TB2_DP1_HVA22"/>
    <property type="match status" value="1"/>
</dbReference>
<feature type="compositionally biased region" description="Basic and acidic residues" evidence="6">
    <location>
        <begin position="612"/>
        <end position="625"/>
    </location>
</feature>
<keyword evidence="7" id="KW-1133">Transmembrane helix</keyword>
<evidence type="ECO:0000256" key="7">
    <source>
        <dbReference type="SAM" id="Phobius"/>
    </source>
</evidence>
<dbReference type="SMART" id="SM00558">
    <property type="entry name" value="JmjC"/>
    <property type="match status" value="1"/>
</dbReference>
<sequence length="1685" mass="183949">MVSWMICRLVVLVFGMLYPAYASYKAVKTKNIREYVRWMMYWIVFALFMATETLTDVFISWFPFYYEIKMAFVVWLLSPYTKGASLLYRKFIHPTLSRREKEIDMYISQAKERGYETMVNLGKRSLNIAATAAVQAATKSQGALAGRLRSFSMQDLRSISDDSPVHYEDPLYLEDQVARRRPPIGQRAASASRQPAHESDSEEEEDCWSDSQVSPKVTHRSKDSKPLSRSQSLRVVKKGSSRVVRGRARRKVVPPDQDNAALCWGSGEPPSVILQPPGDGASHPTSWDVTEGTLRPRARHAPHEGQQAMESAAESSEAIPRRRKPQEGGRDPWVMESSEAGAGHRSTELEIPAQSYQDGVTPGLDTAAPPEKASLWGDSEKAKDFSLGLRRGCNTPRMAPGSPYPAGTDRNFSQPREDRLEGLPRQPQRRPAPKEAADFQPRNGEAKPGWVERSQAESGPTWAEAVLASQMALYSPTYPCYSLPFPMLESPTKPEQDALHAPSPPADGLRDHPAFHRLHMHCPFLIEATLAERNLFLVSSLAATSTPAESAHGNSLAHQPQDGPSARGEACYAAADWPLASYPSPWSPSLYLAPHPRAKPSSAFETCSKAPDEEFYPKKDPHVAKDWASPPKHTQPRRLGQHEAGWGRREGESELDSSDAELVPVPLWKVGQREGSPVAPLPSSDPPLLDGWSPSGPALLYLKPGAEGHSGSSWPSRPPALDEPLQKPGVRPAESKDDSLTYQSLMPRCPAGLPDSRRSHSQNAACQRSSPDCSPQDLRRCQGTGCSPLGPFGARLEGLGLYEEAEGGQGNKVGKLSALVSCPPSSHHTKLKKTWLTRHSEQDGDLAACLGDTGASSRTKEGVPPRCPVLKREVQDGSSEADRPGKQAAKRTHGHIAREGDRSPCDSEGDFSAKRSCKPAEETMISAAGAGGLLSCNGGHASRQAEKPYLQSVPCTALPNSIRRCCGCTAQSRDGALPHKEKEELAGTGCRLLHFRRLAIGDHGELSTDGFSMLDEAEGESLHLGVSGRERRGRDVSTSLSLAKYLLSVLGDQFCKAVRKDQEAWLEAQGGNKGVAAWRRGAGAPQACDACRRSLFSTHWSCPSCGFQLCSTCCRTQREQTSPGQAEDSMQPAECIQGQDHDTLSLVPSQFIPPHVLAELWKLMHEVRDRFDISARCPCRLSNLSKTPAVTAGNRQKMGSAAPSLKLTSNGDADGARAVKEESPDPGYQQPSTPSPKGAVQTSTLCDLLTSTAVKLCLGQNGVRMAFAPVSPALPSDNRITNILDSIIAQVVERKIQEKHPGSTQGSPRSLEPQVSHCLLAPGGLLWLQDPNHSKNYKLFQEHWRQGQPVLVSGLQKMLDGKLWGPESFCRERGEQEGRVLDLRAPAGCAQISSKDFWDGFASSATCLDPEHSEGSLLRLDSSLGDMEPCRAETLHASWPLLEYCGPDGMLNLVSYLPDSQGRLWLRPRLCAAYGAMPGDRAVGTKNLTVQATDSIHVLVHVGAAPPDWPAARQEILLRVEEDGLDGTLKERLWDTSLQPGALWHIFRAEDADCIRGFLREQVGEDLEEAGEGQLDPNSPLRSCYLGPSLRRKLREEYGVSSWTLLQFLGDAVLVPAGAPHQVQSLSSTITVEQRFLSPENTARSAQLAAWTTDPAGTVQRLHTQMDSMVYCAVREAVGTLQGYN</sequence>
<evidence type="ECO:0000256" key="3">
    <source>
        <dbReference type="ARBA" id="ARBA00022723"/>
    </source>
</evidence>
<dbReference type="EC" id="1.14.11.65" evidence="5"/>
<keyword evidence="7" id="KW-0472">Membrane</keyword>
<dbReference type="Gene3D" id="2.60.120.650">
    <property type="entry name" value="Cupin"/>
    <property type="match status" value="1"/>
</dbReference>
<comment type="similarity">
    <text evidence="5">Belongs to the JHDM2 histone demethylase family.</text>
</comment>
<dbReference type="GO" id="GO:0032259">
    <property type="term" value="P:methylation"/>
    <property type="evidence" value="ECO:0007669"/>
    <property type="project" value="UniProtKB-KW"/>
</dbReference>
<dbReference type="InterPro" id="IPR004345">
    <property type="entry name" value="TB2_DP1_HVA22"/>
</dbReference>
<feature type="compositionally biased region" description="Basic and acidic residues" evidence="6">
    <location>
        <begin position="896"/>
        <end position="905"/>
    </location>
</feature>
<keyword evidence="8" id="KW-0732">Signal</keyword>
<dbReference type="GO" id="GO:0000785">
    <property type="term" value="C:chromatin"/>
    <property type="evidence" value="ECO:0007669"/>
    <property type="project" value="TreeGrafter"/>
</dbReference>
<evidence type="ECO:0000313" key="11">
    <source>
        <dbReference type="Proteomes" id="UP000050525"/>
    </source>
</evidence>
<feature type="region of interest" description="Disordered" evidence="6">
    <location>
        <begin position="548"/>
        <end position="569"/>
    </location>
</feature>
<feature type="region of interest" description="Disordered" evidence="6">
    <location>
        <begin position="173"/>
        <end position="456"/>
    </location>
</feature>
<comment type="caution">
    <text evidence="10">The sequence shown here is derived from an EMBL/GenBank/DDBJ whole genome shotgun (WGS) entry which is preliminary data.</text>
</comment>
<feature type="region of interest" description="Disordered" evidence="6">
    <location>
        <begin position="672"/>
        <end position="778"/>
    </location>
</feature>
<protein>
    <recommendedName>
        <fullName evidence="5">Lysine-specific demethylase</fullName>
        <ecNumber evidence="5">1.14.11.65</ecNumber>
    </recommendedName>
</protein>
<comment type="subcellular location">
    <subcellularLocation>
        <location evidence="1 5">Nucleus</location>
    </subcellularLocation>
</comment>
<dbReference type="GO" id="GO:0000118">
    <property type="term" value="C:histone deacetylase complex"/>
    <property type="evidence" value="ECO:0007669"/>
    <property type="project" value="UniProtKB-UniRule"/>
</dbReference>
<feature type="signal peptide" evidence="8">
    <location>
        <begin position="1"/>
        <end position="22"/>
    </location>
</feature>